<dbReference type="InterPro" id="IPR004358">
    <property type="entry name" value="Sig_transdc_His_kin-like_C"/>
</dbReference>
<dbReference type="CDD" id="cd00130">
    <property type="entry name" value="PAS"/>
    <property type="match status" value="1"/>
</dbReference>
<dbReference type="SUPFAM" id="SSF47384">
    <property type="entry name" value="Homodimeric domain of signal transducing histidine kinase"/>
    <property type="match status" value="1"/>
</dbReference>
<organism evidence="7 8">
    <name type="scientific">Adhaeribacter pallidiroseus</name>
    <dbReference type="NCBI Taxonomy" id="2072847"/>
    <lineage>
        <taxon>Bacteria</taxon>
        <taxon>Pseudomonadati</taxon>
        <taxon>Bacteroidota</taxon>
        <taxon>Cytophagia</taxon>
        <taxon>Cytophagales</taxon>
        <taxon>Hymenobacteraceae</taxon>
        <taxon>Adhaeribacter</taxon>
    </lineage>
</organism>
<dbReference type="Gene3D" id="3.30.565.10">
    <property type="entry name" value="Histidine kinase-like ATPase, C-terminal domain"/>
    <property type="match status" value="1"/>
</dbReference>
<dbReference type="InterPro" id="IPR003594">
    <property type="entry name" value="HATPase_dom"/>
</dbReference>
<dbReference type="CDD" id="cd00075">
    <property type="entry name" value="HATPase"/>
    <property type="match status" value="1"/>
</dbReference>
<dbReference type="SUPFAM" id="SSF55874">
    <property type="entry name" value="ATPase domain of HSP90 chaperone/DNA topoisomerase II/histidine kinase"/>
    <property type="match status" value="1"/>
</dbReference>
<feature type="domain" description="Histidine kinase" evidence="6">
    <location>
        <begin position="142"/>
        <end position="360"/>
    </location>
</feature>
<evidence type="ECO:0000259" key="6">
    <source>
        <dbReference type="PROSITE" id="PS50109"/>
    </source>
</evidence>
<evidence type="ECO:0000313" key="7">
    <source>
        <dbReference type="EMBL" id="RDC58711.1"/>
    </source>
</evidence>
<dbReference type="FunFam" id="3.30.565.10:FF:000006">
    <property type="entry name" value="Sensor histidine kinase WalK"/>
    <property type="match status" value="1"/>
</dbReference>
<dbReference type="InterPro" id="IPR005467">
    <property type="entry name" value="His_kinase_dom"/>
</dbReference>
<dbReference type="Gene3D" id="1.10.287.130">
    <property type="match status" value="1"/>
</dbReference>
<proteinExistence type="predicted"/>
<keyword evidence="5 7" id="KW-0418">Kinase</keyword>
<evidence type="ECO:0000256" key="4">
    <source>
        <dbReference type="ARBA" id="ARBA00022679"/>
    </source>
</evidence>
<dbReference type="PANTHER" id="PTHR43547">
    <property type="entry name" value="TWO-COMPONENT HISTIDINE KINASE"/>
    <property type="match status" value="1"/>
</dbReference>
<dbReference type="PANTHER" id="PTHR43547:SF2">
    <property type="entry name" value="HYBRID SIGNAL TRANSDUCTION HISTIDINE KINASE C"/>
    <property type="match status" value="1"/>
</dbReference>
<dbReference type="Pfam" id="PF02518">
    <property type="entry name" value="HATPase_c"/>
    <property type="match status" value="1"/>
</dbReference>
<dbReference type="RefSeq" id="WP_115375908.1">
    <property type="nucleotide sequence ID" value="NZ_QASA01000003.1"/>
</dbReference>
<name>A0A369Q1A8_9BACT</name>
<dbReference type="AlphaFoldDB" id="A0A369Q1A8"/>
<sequence>MTLNSTAFTFPLALAEKADLVFFSYDLATKHFTYLNPAFEKVWHTSRQSIRQNPLQLFKTVHSEDKLHVQGAYLDLRNGVLVEPIEFRIQVRHHPVRWISLKALLQEEPEAIMGYCQDITGQKEYTDYLNKFSDKKNAVLNILSHDLAGPLANIESLSYLLAHDLEEGKVQEAQYLLDIIRRSSQQGTLLIQEFLRQEFLEAMGTEVMKRRVDLVATIGTFLEEYQQTQQITGKTFHYLPGKETIYMELDDNKFIQVLNNLISNALKFTPDGGEISITLEEKEATVLIQVTDTGIGIPAQYHSTLFEKFTRARRPGMKGEPSVGLGMSIIKTIVEWHRGQIWFESQENQGTTFYMEIPKS</sequence>
<comment type="catalytic activity">
    <reaction evidence="1">
        <text>ATP + protein L-histidine = ADP + protein N-phospho-L-histidine.</text>
        <dbReference type="EC" id="2.7.13.3"/>
    </reaction>
</comment>
<accession>A0A369Q1A8</accession>
<dbReference type="PROSITE" id="PS50109">
    <property type="entry name" value="HIS_KIN"/>
    <property type="match status" value="1"/>
</dbReference>
<dbReference type="GO" id="GO:0000155">
    <property type="term" value="F:phosphorelay sensor kinase activity"/>
    <property type="evidence" value="ECO:0007669"/>
    <property type="project" value="InterPro"/>
</dbReference>
<protein>
    <recommendedName>
        <fullName evidence="2">histidine kinase</fullName>
        <ecNumber evidence="2">2.7.13.3</ecNumber>
    </recommendedName>
</protein>
<evidence type="ECO:0000256" key="1">
    <source>
        <dbReference type="ARBA" id="ARBA00000085"/>
    </source>
</evidence>
<keyword evidence="8" id="KW-1185">Reference proteome</keyword>
<dbReference type="InterPro" id="IPR000014">
    <property type="entry name" value="PAS"/>
</dbReference>
<dbReference type="OrthoDB" id="9757990at2"/>
<dbReference type="EC" id="2.7.13.3" evidence="2"/>
<dbReference type="Proteomes" id="UP000253919">
    <property type="component" value="Unassembled WGS sequence"/>
</dbReference>
<dbReference type="SMART" id="SM00387">
    <property type="entry name" value="HATPase_c"/>
    <property type="match status" value="1"/>
</dbReference>
<dbReference type="InterPro" id="IPR036097">
    <property type="entry name" value="HisK_dim/P_sf"/>
</dbReference>
<reference evidence="7 8" key="1">
    <citation type="submission" date="2018-04" db="EMBL/GenBank/DDBJ databases">
        <title>Adhaeribacter sp. HMF7616 genome sequencing and assembly.</title>
        <authorList>
            <person name="Kang H."/>
            <person name="Kang J."/>
            <person name="Cha I."/>
            <person name="Kim H."/>
            <person name="Joh K."/>
        </authorList>
    </citation>
    <scope>NUCLEOTIDE SEQUENCE [LARGE SCALE GENOMIC DNA]</scope>
    <source>
        <strain evidence="7 8">HMF7616</strain>
    </source>
</reference>
<evidence type="ECO:0000313" key="8">
    <source>
        <dbReference type="Proteomes" id="UP000253919"/>
    </source>
</evidence>
<keyword evidence="3" id="KW-0597">Phosphoprotein</keyword>
<evidence type="ECO:0000256" key="2">
    <source>
        <dbReference type="ARBA" id="ARBA00012438"/>
    </source>
</evidence>
<dbReference type="PRINTS" id="PR00344">
    <property type="entry name" value="BCTRLSENSOR"/>
</dbReference>
<dbReference type="InterPro" id="IPR035965">
    <property type="entry name" value="PAS-like_dom_sf"/>
</dbReference>
<dbReference type="SUPFAM" id="SSF55785">
    <property type="entry name" value="PYP-like sensor domain (PAS domain)"/>
    <property type="match status" value="1"/>
</dbReference>
<comment type="caution">
    <text evidence="7">The sequence shown here is derived from an EMBL/GenBank/DDBJ whole genome shotgun (WGS) entry which is preliminary data.</text>
</comment>
<gene>
    <name evidence="7" type="ORF">AHMF7616_05345</name>
</gene>
<dbReference type="EMBL" id="QASA01000003">
    <property type="protein sequence ID" value="RDC58711.1"/>
    <property type="molecule type" value="Genomic_DNA"/>
</dbReference>
<evidence type="ECO:0000256" key="5">
    <source>
        <dbReference type="ARBA" id="ARBA00022777"/>
    </source>
</evidence>
<dbReference type="InterPro" id="IPR036890">
    <property type="entry name" value="HATPase_C_sf"/>
</dbReference>
<dbReference type="Gene3D" id="3.30.450.20">
    <property type="entry name" value="PAS domain"/>
    <property type="match status" value="1"/>
</dbReference>
<keyword evidence="4 7" id="KW-0808">Transferase</keyword>
<evidence type="ECO:0000256" key="3">
    <source>
        <dbReference type="ARBA" id="ARBA00022553"/>
    </source>
</evidence>